<reference evidence="1 2" key="2">
    <citation type="submission" date="2007-09" db="EMBL/GenBank/DDBJ databases">
        <authorList>
            <person name="Fulton L."/>
            <person name="Clifton S."/>
            <person name="Fulton B."/>
            <person name="Xu J."/>
            <person name="Minx P."/>
            <person name="Pepin K.H."/>
            <person name="Johnson M."/>
            <person name="Thiruvilangam P."/>
            <person name="Bhonagiri V."/>
            <person name="Nash W.E."/>
            <person name="Mardis E.R."/>
            <person name="Wilson R.K."/>
        </authorList>
    </citation>
    <scope>NUCLEOTIDE SEQUENCE [LARGE SCALE GENOMIC DNA]</scope>
    <source>
        <strain evidence="1 2">DSM 3991</strain>
    </source>
</reference>
<dbReference type="AlphaFoldDB" id="A8RCU1"/>
<dbReference type="GeneID" id="92793642"/>
<gene>
    <name evidence="1" type="ORF">EUBDOL_01502</name>
</gene>
<organism evidence="1 2">
    <name type="scientific">Amedibacillus dolichus DSM 3991</name>
    <dbReference type="NCBI Taxonomy" id="428127"/>
    <lineage>
        <taxon>Bacteria</taxon>
        <taxon>Bacillati</taxon>
        <taxon>Bacillota</taxon>
        <taxon>Erysipelotrichia</taxon>
        <taxon>Erysipelotrichales</taxon>
        <taxon>Erysipelotrichaceae</taxon>
        <taxon>Amedibacillus</taxon>
    </lineage>
</organism>
<dbReference type="Proteomes" id="UP000004090">
    <property type="component" value="Unassembled WGS sequence"/>
</dbReference>
<evidence type="ECO:0000313" key="1">
    <source>
        <dbReference type="EMBL" id="EDP10903.1"/>
    </source>
</evidence>
<protein>
    <submittedName>
        <fullName evidence="1">Uncharacterized protein</fullName>
    </submittedName>
</protein>
<name>A8RCU1_9FIRM</name>
<dbReference type="EMBL" id="ABAW02000021">
    <property type="protein sequence ID" value="EDP10903.1"/>
    <property type="molecule type" value="Genomic_DNA"/>
</dbReference>
<dbReference type="HOGENOM" id="CLU_2649081_0_0_9"/>
<accession>A8RCU1</accession>
<proteinExistence type="predicted"/>
<dbReference type="RefSeq" id="WP_004799977.1">
    <property type="nucleotide sequence ID" value="NZ_DS483476.1"/>
</dbReference>
<sequence>MTDNEKRAHDLTLFLLKDVMKLKQEAINQETIANATEEELASGCIETKSSVDAYVEYMEIYKTALNAFNRDFPDGK</sequence>
<reference evidence="1 2" key="1">
    <citation type="submission" date="2007-09" db="EMBL/GenBank/DDBJ databases">
        <title>Draft genome sequence of Eubacterium dolichum (DSM 3991).</title>
        <authorList>
            <person name="Sudarsanam P."/>
            <person name="Ley R."/>
            <person name="Guruge J."/>
            <person name="Turnbaugh P.J."/>
            <person name="Mahowald M."/>
            <person name="Liep D."/>
            <person name="Gordon J."/>
        </authorList>
    </citation>
    <scope>NUCLEOTIDE SEQUENCE [LARGE SCALE GENOMIC DNA]</scope>
    <source>
        <strain evidence="1 2">DSM 3991</strain>
    </source>
</reference>
<comment type="caution">
    <text evidence="1">The sequence shown here is derived from an EMBL/GenBank/DDBJ whole genome shotgun (WGS) entry which is preliminary data.</text>
</comment>
<evidence type="ECO:0000313" key="2">
    <source>
        <dbReference type="Proteomes" id="UP000004090"/>
    </source>
</evidence>